<dbReference type="PANTHER" id="PTHR45339">
    <property type="entry name" value="HYBRID SIGNAL TRANSDUCTION HISTIDINE KINASE J"/>
    <property type="match status" value="1"/>
</dbReference>
<dbReference type="EMBL" id="CP003732">
    <property type="protein sequence ID" value="AFV11877.1"/>
    <property type="molecule type" value="Genomic_DNA"/>
</dbReference>
<evidence type="ECO:0000256" key="3">
    <source>
        <dbReference type="ARBA" id="ARBA00023012"/>
    </source>
</evidence>
<evidence type="ECO:0000256" key="5">
    <source>
        <dbReference type="PROSITE-ProRule" id="PRU00169"/>
    </source>
</evidence>
<dbReference type="CDD" id="cd17535">
    <property type="entry name" value="REC_NarL-like"/>
    <property type="match status" value="1"/>
</dbReference>
<dbReference type="InterPro" id="IPR011006">
    <property type="entry name" value="CheY-like_superfamily"/>
</dbReference>
<feature type="domain" description="Response regulatory" evidence="6">
    <location>
        <begin position="3"/>
        <end position="119"/>
    </location>
</feature>
<accession>K4LIJ4</accession>
<feature type="modified residue" description="4-aspartylphosphate" evidence="5">
    <location>
        <position position="54"/>
    </location>
</feature>
<dbReference type="Gene3D" id="3.40.50.2300">
    <property type="match status" value="1"/>
</dbReference>
<dbReference type="RefSeq" id="WP_015050757.1">
    <property type="nucleotide sequence ID" value="NC_018870.1"/>
</dbReference>
<dbReference type="InterPro" id="IPR058245">
    <property type="entry name" value="NreC/VraR/RcsB-like_REC"/>
</dbReference>
<dbReference type="STRING" id="1089553.Tph_c16720"/>
<evidence type="ECO:0000259" key="6">
    <source>
        <dbReference type="PROSITE" id="PS50110"/>
    </source>
</evidence>
<dbReference type="KEGG" id="tpz:Tph_c16720"/>
<protein>
    <recommendedName>
        <fullName evidence="1">Stage 0 sporulation protein A homolog</fullName>
    </recommendedName>
</protein>
<evidence type="ECO:0000256" key="1">
    <source>
        <dbReference type="ARBA" id="ARBA00018672"/>
    </source>
</evidence>
<dbReference type="PROSITE" id="PS50110">
    <property type="entry name" value="RESPONSE_REGULATORY"/>
    <property type="match status" value="1"/>
</dbReference>
<proteinExistence type="predicted"/>
<dbReference type="HOGENOM" id="CLU_000445_69_15_9"/>
<keyword evidence="3" id="KW-0902">Two-component regulatory system</keyword>
<evidence type="ECO:0000256" key="4">
    <source>
        <dbReference type="ARBA" id="ARBA00024867"/>
    </source>
</evidence>
<keyword evidence="2 5" id="KW-0597">Phosphoprotein</keyword>
<evidence type="ECO:0000313" key="8">
    <source>
        <dbReference type="Proteomes" id="UP000000467"/>
    </source>
</evidence>
<dbReference type="Pfam" id="PF00072">
    <property type="entry name" value="Response_reg"/>
    <property type="match status" value="1"/>
</dbReference>
<name>K4LIJ4_THEPS</name>
<dbReference type="Proteomes" id="UP000000467">
    <property type="component" value="Chromosome"/>
</dbReference>
<dbReference type="PANTHER" id="PTHR45339:SF1">
    <property type="entry name" value="HYBRID SIGNAL TRANSDUCTION HISTIDINE KINASE J"/>
    <property type="match status" value="1"/>
</dbReference>
<dbReference type="SUPFAM" id="SSF52172">
    <property type="entry name" value="CheY-like"/>
    <property type="match status" value="1"/>
</dbReference>
<dbReference type="eggNOG" id="COG2197">
    <property type="taxonomic scope" value="Bacteria"/>
</dbReference>
<dbReference type="InterPro" id="IPR001789">
    <property type="entry name" value="Sig_transdc_resp-reg_receiver"/>
</dbReference>
<organism evidence="7 8">
    <name type="scientific">Thermacetogenium phaeum (strain ATCC BAA-254 / DSM 26808 / PB)</name>
    <dbReference type="NCBI Taxonomy" id="1089553"/>
    <lineage>
        <taxon>Bacteria</taxon>
        <taxon>Bacillati</taxon>
        <taxon>Bacillota</taxon>
        <taxon>Clostridia</taxon>
        <taxon>Thermoanaerobacterales</taxon>
        <taxon>Thermoanaerobacteraceae</taxon>
        <taxon>Thermacetogenium</taxon>
    </lineage>
</organism>
<reference evidence="7 8" key="1">
    <citation type="journal article" date="2012" name="BMC Genomics">
        <title>Genome-guided analysis of physiological and morphological traits of the fermentative acetate oxidizer Thermacetogenium phaeum.</title>
        <authorList>
            <person name="Oehler D."/>
            <person name="Poehlein A."/>
            <person name="Leimbach A."/>
            <person name="Muller N."/>
            <person name="Daniel R."/>
            <person name="Gottschalk G."/>
            <person name="Schink B."/>
        </authorList>
    </citation>
    <scope>NUCLEOTIDE SEQUENCE [LARGE SCALE GENOMIC DNA]</scope>
    <source>
        <strain evidence="8">ATCC BAA-254 / DSM 26808 / PB</strain>
    </source>
</reference>
<keyword evidence="8" id="KW-1185">Reference proteome</keyword>
<evidence type="ECO:0000256" key="2">
    <source>
        <dbReference type="ARBA" id="ARBA00022553"/>
    </source>
</evidence>
<dbReference type="SMART" id="SM00448">
    <property type="entry name" value="REC"/>
    <property type="match status" value="1"/>
</dbReference>
<gene>
    <name evidence="7" type="ordered locus">Tph_c16720</name>
</gene>
<comment type="function">
    <text evidence="4">May play the central regulatory role in sporulation. It may be an element of the effector pathway responsible for the activation of sporulation genes in response to nutritional stress. Spo0A may act in concert with spo0H (a sigma factor) to control the expression of some genes that are critical to the sporulation process.</text>
</comment>
<dbReference type="GO" id="GO:0000160">
    <property type="term" value="P:phosphorelay signal transduction system"/>
    <property type="evidence" value="ECO:0007669"/>
    <property type="project" value="UniProtKB-KW"/>
</dbReference>
<dbReference type="AlphaFoldDB" id="K4LIJ4"/>
<sequence length="122" mass="13941">MVDVLVVDDYSALRSIVVDYLNVFSPFRVIGEAENGLEALQLMEAERPRLVLMDVRMPVMDGITATRLIKERWPETVVITYSGDQDEMIREKAKEAGSDLHLTKPLDFNKLIERMQECLSLV</sequence>
<evidence type="ECO:0000313" key="7">
    <source>
        <dbReference type="EMBL" id="AFV11877.1"/>
    </source>
</evidence>